<dbReference type="GO" id="GO:0016645">
    <property type="term" value="F:oxidoreductase activity, acting on the CH-NH group of donors"/>
    <property type="evidence" value="ECO:0007669"/>
    <property type="project" value="InterPro"/>
</dbReference>
<name>A0A3R5UYJ4_9BACT</name>
<dbReference type="InterPro" id="IPR029063">
    <property type="entry name" value="SAM-dependent_MTases_sf"/>
</dbReference>
<evidence type="ECO:0000313" key="2">
    <source>
        <dbReference type="EMBL" id="QAR33635.1"/>
    </source>
</evidence>
<dbReference type="AlphaFoldDB" id="A0A3R5UYJ4"/>
<keyword evidence="3" id="KW-1185">Reference proteome</keyword>
<dbReference type="Pfam" id="PF05430">
    <property type="entry name" value="Methyltransf_30"/>
    <property type="match status" value="1"/>
</dbReference>
<proteinExistence type="predicted"/>
<accession>A0A3R5UYJ4</accession>
<dbReference type="InterPro" id="IPR008471">
    <property type="entry name" value="MnmC-like_methylTransf"/>
</dbReference>
<dbReference type="Proteomes" id="UP000287502">
    <property type="component" value="Chromosome"/>
</dbReference>
<dbReference type="Gene3D" id="3.40.50.150">
    <property type="entry name" value="Vaccinia Virus protein VP39"/>
    <property type="match status" value="1"/>
</dbReference>
<reference evidence="2 3" key="1">
    <citation type="submission" date="2019-01" db="EMBL/GenBank/DDBJ databases">
        <title>Geovibrio thiophilus DSM 11263, complete genome.</title>
        <authorList>
            <person name="Spring S."/>
            <person name="Bunk B."/>
            <person name="Sproer C."/>
        </authorList>
    </citation>
    <scope>NUCLEOTIDE SEQUENCE [LARGE SCALE GENOMIC DNA]</scope>
    <source>
        <strain evidence="2 3">DSM 11263</strain>
    </source>
</reference>
<dbReference type="EMBL" id="CP035108">
    <property type="protein sequence ID" value="QAR33635.1"/>
    <property type="molecule type" value="Genomic_DNA"/>
</dbReference>
<evidence type="ECO:0000259" key="1">
    <source>
        <dbReference type="Pfam" id="PF05430"/>
    </source>
</evidence>
<evidence type="ECO:0000313" key="3">
    <source>
        <dbReference type="Proteomes" id="UP000287502"/>
    </source>
</evidence>
<dbReference type="PANTHER" id="PTHR39963:SF1">
    <property type="entry name" value="MNMC-LIKE METHYLTRANSFERASE DOMAIN-CONTAINING PROTEIN"/>
    <property type="match status" value="1"/>
</dbReference>
<organism evidence="2 3">
    <name type="scientific">Geovibrio thiophilus</name>
    <dbReference type="NCBI Taxonomy" id="139438"/>
    <lineage>
        <taxon>Bacteria</taxon>
        <taxon>Pseudomonadati</taxon>
        <taxon>Deferribacterota</taxon>
        <taxon>Deferribacteres</taxon>
        <taxon>Deferribacterales</taxon>
        <taxon>Geovibrionaceae</taxon>
        <taxon>Geovibrio</taxon>
    </lineage>
</organism>
<dbReference type="OrthoDB" id="9786494at2"/>
<protein>
    <recommendedName>
        <fullName evidence="1">MnmC-like methyltransferase domain-containing protein</fullName>
    </recommendedName>
</protein>
<dbReference type="RefSeq" id="WP_128466921.1">
    <property type="nucleotide sequence ID" value="NZ_CP035108.1"/>
</dbReference>
<dbReference type="SUPFAM" id="SSF53335">
    <property type="entry name" value="S-adenosyl-L-methionine-dependent methyltransferases"/>
    <property type="match status" value="1"/>
</dbReference>
<gene>
    <name evidence="2" type="ORF">EP073_09545</name>
</gene>
<dbReference type="PANTHER" id="PTHR39963">
    <property type="entry name" value="SLL0983 PROTEIN"/>
    <property type="match status" value="1"/>
</dbReference>
<sequence length="229" mass="25735">MPNLILISGDKKPISTGDGSISFYNLTYKQAYHAKSIGTFTESLHKFVIPSEIVEKLKKGHVRLLDICLGIGANLAVTFHEIEKLGIPKEHRLQIVSLEKDHSLVQLIQRTSTLSPPDGYRILRRLLYEGTCGRYGLDVMYGDAVNSLDRLQAPFDAVYFDPFSKRKNAEMWTESVFRNLHRILKDDGKVVTYSCARGVREDMKKAGFAVSDIPRLPDGFQSGTVAMKN</sequence>
<dbReference type="KEGG" id="gtl:EP073_09545"/>
<feature type="domain" description="MnmC-like methyltransferase" evidence="1">
    <location>
        <begin position="131"/>
        <end position="214"/>
    </location>
</feature>